<dbReference type="InterPro" id="IPR007258">
    <property type="entry name" value="Vps52"/>
</dbReference>
<dbReference type="GO" id="GO:0032456">
    <property type="term" value="P:endocytic recycling"/>
    <property type="evidence" value="ECO:0007669"/>
    <property type="project" value="TreeGrafter"/>
</dbReference>
<dbReference type="GO" id="GO:0006896">
    <property type="term" value="P:Golgi to vacuole transport"/>
    <property type="evidence" value="ECO:0007669"/>
    <property type="project" value="TreeGrafter"/>
</dbReference>
<keyword evidence="9" id="KW-1185">Reference proteome</keyword>
<dbReference type="AlphaFoldDB" id="A0A151ZAR7"/>
<dbReference type="GO" id="GO:0019905">
    <property type="term" value="F:syntaxin binding"/>
    <property type="evidence" value="ECO:0007669"/>
    <property type="project" value="TreeGrafter"/>
</dbReference>
<evidence type="ECO:0000256" key="4">
    <source>
        <dbReference type="ARBA" id="ARBA00022927"/>
    </source>
</evidence>
<keyword evidence="4" id="KW-0653">Protein transport</keyword>
<dbReference type="InterPro" id="IPR048319">
    <property type="entry name" value="Vps52_CC"/>
</dbReference>
<dbReference type="InterPro" id="IPR048361">
    <property type="entry name" value="Vps52_C"/>
</dbReference>
<dbReference type="GO" id="GO:0015031">
    <property type="term" value="P:protein transport"/>
    <property type="evidence" value="ECO:0007669"/>
    <property type="project" value="UniProtKB-KW"/>
</dbReference>
<feature type="domain" description="Vps52 coiled-coil" evidence="6">
    <location>
        <begin position="165"/>
        <end position="335"/>
    </location>
</feature>
<evidence type="ECO:0000256" key="3">
    <source>
        <dbReference type="ARBA" id="ARBA00022448"/>
    </source>
</evidence>
<dbReference type="GO" id="GO:0042147">
    <property type="term" value="P:retrograde transport, endosome to Golgi"/>
    <property type="evidence" value="ECO:0007669"/>
    <property type="project" value="TreeGrafter"/>
</dbReference>
<dbReference type="Pfam" id="PF20655">
    <property type="entry name" value="Vps52_C"/>
    <property type="match status" value="1"/>
</dbReference>
<keyword evidence="5" id="KW-0333">Golgi apparatus</keyword>
<dbReference type="GO" id="GO:0000938">
    <property type="term" value="C:GARP complex"/>
    <property type="evidence" value="ECO:0007669"/>
    <property type="project" value="TreeGrafter"/>
</dbReference>
<dbReference type="InParanoid" id="A0A151ZAR7"/>
<evidence type="ECO:0000259" key="7">
    <source>
        <dbReference type="Pfam" id="PF20655"/>
    </source>
</evidence>
<evidence type="ECO:0000313" key="8">
    <source>
        <dbReference type="EMBL" id="KYQ91031.1"/>
    </source>
</evidence>
<dbReference type="OMA" id="IHVVMVE"/>
<gene>
    <name evidence="8" type="ORF">DLAC_07932</name>
</gene>
<feature type="domain" description="Vps52 C-terminal" evidence="7">
    <location>
        <begin position="355"/>
        <end position="658"/>
    </location>
</feature>
<dbReference type="GO" id="GO:0005829">
    <property type="term" value="C:cytosol"/>
    <property type="evidence" value="ECO:0007669"/>
    <property type="project" value="GOC"/>
</dbReference>
<dbReference type="PANTHER" id="PTHR14190">
    <property type="entry name" value="SUPPRESSOR OF ACTIN MUTATIONS 2/VACUOLAR PROTEIN SORTING 52"/>
    <property type="match status" value="1"/>
</dbReference>
<evidence type="ECO:0000256" key="1">
    <source>
        <dbReference type="ARBA" id="ARBA00004601"/>
    </source>
</evidence>
<dbReference type="EMBL" id="LODT01000035">
    <property type="protein sequence ID" value="KYQ91031.1"/>
    <property type="molecule type" value="Genomic_DNA"/>
</dbReference>
<organism evidence="8 9">
    <name type="scientific">Tieghemostelium lacteum</name>
    <name type="common">Slime mold</name>
    <name type="synonym">Dictyostelium lacteum</name>
    <dbReference type="NCBI Taxonomy" id="361077"/>
    <lineage>
        <taxon>Eukaryota</taxon>
        <taxon>Amoebozoa</taxon>
        <taxon>Evosea</taxon>
        <taxon>Eumycetozoa</taxon>
        <taxon>Dictyostelia</taxon>
        <taxon>Dictyosteliales</taxon>
        <taxon>Raperosteliaceae</taxon>
        <taxon>Tieghemostelium</taxon>
    </lineage>
</organism>
<dbReference type="PANTHER" id="PTHR14190:SF15">
    <property type="entry name" value="VPS52 _ SAC2 FAMILY PROTEIN"/>
    <property type="match status" value="1"/>
</dbReference>
<evidence type="ECO:0000256" key="2">
    <source>
        <dbReference type="ARBA" id="ARBA00008180"/>
    </source>
</evidence>
<dbReference type="STRING" id="361077.A0A151ZAR7"/>
<sequence>MNMNSNNNSLNQSFNTASLTSSLDSNHSDLPQFPTNGLIGNRFSISSKNRDLTTSEEEDNNNTLEYNTDYGSIVTDDRLRMDIDKLKGELELKFDIDFTSSHQWEEIMMGDDMEMELKQYEMQDKIIEDALRKGIDITQFSEEVDDALRRYSNEISELYQQSIPDYVLERETFATMYQTIKSSGELLNGFEEMLQKFHSELTNISKEMRSLQELSITQHAKCSNRKQVVEKLNKIIDEVNIADDLVVLLSQGEVNDQYLQYLSLFSRKLGSIRSMKSGSVYAAKEVEDSAVRLLNKVLEKVYKFFITQFNHISNFNCLQSKQQELTLYRQAFIFIYKNTRNIARQLYEQYKDITERIYSSYIKSYIVFLEKLQMEATSRNDLIAIPESKTKGFFSSKSNKLQVKTSIYTVESRIQILSELDLPALNQQSLSSGTSAVTNQIKYPYEVIFRSLIFFIIDLVAFENMFVKDYFLSNQDSSPFTFGKSEQMFIENLSSYLGSTYDLVALLLVVCITGKYRMKMTSKSIIVVDNMFKQVLDLTNRRIQMLFDENLESIRNASIKDLGPIEENRTHYIIRRYSELIGSISILFEYIPVETQPIIIESTAIMRVEMSKLINKLSEEIKDRICRYIFLLNNYDLILTILVDKLNVSNDDKDFWLVLYEKESEQYSMEQLMSFPYFKRVMMIVKELFPLINLYTPEEINHPQLKKEIHESILKDFSQNWRSGIEEMNVIVTQQFPNFKNGMKIFQRILDQLFNNYKQFTQIVLKYFKSLKNSQYFIPETEISYEIKKYYVSFD</sequence>
<comment type="caution">
    <text evidence="8">The sequence shown here is derived from an EMBL/GenBank/DDBJ whole genome shotgun (WGS) entry which is preliminary data.</text>
</comment>
<comment type="subcellular location">
    <subcellularLocation>
        <location evidence="1">Golgi apparatus</location>
        <location evidence="1">trans-Golgi network</location>
    </subcellularLocation>
</comment>
<dbReference type="Pfam" id="PF04129">
    <property type="entry name" value="Vps52_CC"/>
    <property type="match status" value="1"/>
</dbReference>
<protein>
    <submittedName>
        <fullName evidence="8">Vps52 / Sac2 family protein</fullName>
    </submittedName>
</protein>
<evidence type="ECO:0000313" key="9">
    <source>
        <dbReference type="Proteomes" id="UP000076078"/>
    </source>
</evidence>
<evidence type="ECO:0000256" key="5">
    <source>
        <dbReference type="ARBA" id="ARBA00023034"/>
    </source>
</evidence>
<dbReference type="OrthoDB" id="19482at2759"/>
<keyword evidence="3" id="KW-0813">Transport</keyword>
<comment type="similarity">
    <text evidence="2">Belongs to the VPS52 family.</text>
</comment>
<name>A0A151ZAR7_TIELA</name>
<dbReference type="Proteomes" id="UP000076078">
    <property type="component" value="Unassembled WGS sequence"/>
</dbReference>
<evidence type="ECO:0000259" key="6">
    <source>
        <dbReference type="Pfam" id="PF04129"/>
    </source>
</evidence>
<proteinExistence type="inferred from homology"/>
<accession>A0A151ZAR7</accession>
<reference evidence="8 9" key="1">
    <citation type="submission" date="2015-12" db="EMBL/GenBank/DDBJ databases">
        <title>Dictyostelia acquired genes for synthesis and detection of signals that induce cell-type specialization by lateral gene transfer from prokaryotes.</title>
        <authorList>
            <person name="Gloeckner G."/>
            <person name="Schaap P."/>
        </authorList>
    </citation>
    <scope>NUCLEOTIDE SEQUENCE [LARGE SCALE GENOMIC DNA]</scope>
    <source>
        <strain evidence="8 9">TK</strain>
    </source>
</reference>